<name>C7LK75_KARMS</name>
<evidence type="ECO:0000256" key="11">
    <source>
        <dbReference type="ARBA" id="ARBA00030639"/>
    </source>
</evidence>
<keyword evidence="7" id="KW-0547">Nucleotide-binding</keyword>
<evidence type="ECO:0000259" key="13">
    <source>
        <dbReference type="Pfam" id="PF00696"/>
    </source>
</evidence>
<evidence type="ECO:0000313" key="14">
    <source>
        <dbReference type="EMBL" id="ACU52837.1"/>
    </source>
</evidence>
<dbReference type="AlphaFoldDB" id="C7LK75"/>
<accession>C7LK75</accession>
<keyword evidence="4" id="KW-0055">Arginine biosynthesis</keyword>
<comment type="catalytic activity">
    <reaction evidence="12">
        <text>N-acetyl-L-glutamate + ATP = N-acetyl-L-glutamyl 5-phosphate + ADP</text>
        <dbReference type="Rhea" id="RHEA:14629"/>
        <dbReference type="ChEBI" id="CHEBI:30616"/>
        <dbReference type="ChEBI" id="CHEBI:44337"/>
        <dbReference type="ChEBI" id="CHEBI:57936"/>
        <dbReference type="ChEBI" id="CHEBI:456216"/>
        <dbReference type="EC" id="2.7.2.8"/>
    </reaction>
</comment>
<dbReference type="InterPro" id="IPR004662">
    <property type="entry name" value="AcgluKinase_fam"/>
</dbReference>
<feature type="domain" description="Aspartate/glutamate/uridylate kinase" evidence="13">
    <location>
        <begin position="1"/>
        <end position="240"/>
    </location>
</feature>
<dbReference type="Proteomes" id="UP000008074">
    <property type="component" value="Chromosome"/>
</dbReference>
<keyword evidence="8 14" id="KW-0418">Kinase</keyword>
<keyword evidence="6" id="KW-0808">Transferase</keyword>
<dbReference type="KEGG" id="sms:SMDSEM_123"/>
<comment type="pathway">
    <text evidence="1">Amino-acid biosynthesis; L-arginine biosynthesis; N(2)-acetyl-L-ornithine from L-glutamate: step 2/4.</text>
</comment>
<dbReference type="STRING" id="595499.SMDSEM_123"/>
<dbReference type="CDD" id="cd04238">
    <property type="entry name" value="AAK_NAGK-like"/>
    <property type="match status" value="1"/>
</dbReference>
<dbReference type="PANTHER" id="PTHR23342:SF0">
    <property type="entry name" value="N-ACETYLGLUTAMATE SYNTHASE, MITOCHONDRIAL"/>
    <property type="match status" value="1"/>
</dbReference>
<evidence type="ECO:0000256" key="6">
    <source>
        <dbReference type="ARBA" id="ARBA00022679"/>
    </source>
</evidence>
<evidence type="ECO:0000256" key="1">
    <source>
        <dbReference type="ARBA" id="ARBA00004828"/>
    </source>
</evidence>
<evidence type="ECO:0000256" key="9">
    <source>
        <dbReference type="ARBA" id="ARBA00022840"/>
    </source>
</evidence>
<dbReference type="InterPro" id="IPR036393">
    <property type="entry name" value="AceGlu_kinase-like_sf"/>
</dbReference>
<evidence type="ECO:0000256" key="7">
    <source>
        <dbReference type="ARBA" id="ARBA00022741"/>
    </source>
</evidence>
<dbReference type="SUPFAM" id="SSF53633">
    <property type="entry name" value="Carbamate kinase-like"/>
    <property type="match status" value="1"/>
</dbReference>
<keyword evidence="9" id="KW-0067">ATP-binding</keyword>
<dbReference type="HOGENOM" id="CLU_053680_1_0_10"/>
<evidence type="ECO:0000256" key="10">
    <source>
        <dbReference type="ARBA" id="ARBA00030178"/>
    </source>
</evidence>
<evidence type="ECO:0000256" key="4">
    <source>
        <dbReference type="ARBA" id="ARBA00022571"/>
    </source>
</evidence>
<dbReference type="NCBIfam" id="TIGR00761">
    <property type="entry name" value="argB"/>
    <property type="match status" value="1"/>
</dbReference>
<dbReference type="EMBL" id="CP001605">
    <property type="protein sequence ID" value="ACU52837.1"/>
    <property type="molecule type" value="Genomic_DNA"/>
</dbReference>
<evidence type="ECO:0000256" key="5">
    <source>
        <dbReference type="ARBA" id="ARBA00022605"/>
    </source>
</evidence>
<protein>
    <recommendedName>
        <fullName evidence="3">Acetylglutamate kinase</fullName>
        <ecNumber evidence="2">2.7.2.8</ecNumber>
    </recommendedName>
    <alternativeName>
        <fullName evidence="10">N-acetyl-L-glutamate 5-phosphotransferase</fullName>
    </alternativeName>
    <alternativeName>
        <fullName evidence="11">NAG kinase</fullName>
    </alternativeName>
</protein>
<proteinExistence type="predicted"/>
<sequence length="260" mass="28778">MINVVKLGGDIIFNKKLLISSLKNFSKLDGYKIIVHGGGKIADLVSNQMGYNMKIINGRRITDKTTLEIVVMTYSGLINKKIVSKLQSLGLNPIGFSGADGNLVKSYKRSIKKIDYGNVGNLTINSINTDLIKSLFRIGIIPVLSPITHDGNGNLLNTNADTIASYLSISLSKTYKVILSYCFNKLGVLKNLKDENSYYYKIEETLFQKLKNKKIINKGMIPKLENAFYALKNGVSKVTISHPNYLNHPTKKTILCLGLG</sequence>
<dbReference type="PANTHER" id="PTHR23342">
    <property type="entry name" value="N-ACETYLGLUTAMATE SYNTHASE"/>
    <property type="match status" value="1"/>
</dbReference>
<dbReference type="EC" id="2.7.2.8" evidence="2"/>
<dbReference type="GO" id="GO:0005524">
    <property type="term" value="F:ATP binding"/>
    <property type="evidence" value="ECO:0007669"/>
    <property type="project" value="UniProtKB-KW"/>
</dbReference>
<reference evidence="14 15" key="1">
    <citation type="journal article" date="2009" name="Proc. Natl. Acad. Sci. U.S.A.">
        <title>Convergent evolution of metabolic roles in bacterial co-symbionts of insects.</title>
        <authorList>
            <person name="McCutcheon J.P."/>
            <person name="McDonald B.R."/>
            <person name="Moran N.A."/>
        </authorList>
    </citation>
    <scope>NUCLEOTIDE SEQUENCE [LARGE SCALE GENOMIC DNA]</scope>
    <source>
        <strain evidence="14 15">SMDSEM</strain>
    </source>
</reference>
<dbReference type="GO" id="GO:0005737">
    <property type="term" value="C:cytoplasm"/>
    <property type="evidence" value="ECO:0007669"/>
    <property type="project" value="InterPro"/>
</dbReference>
<evidence type="ECO:0000256" key="2">
    <source>
        <dbReference type="ARBA" id="ARBA00013065"/>
    </source>
</evidence>
<dbReference type="Pfam" id="PF00696">
    <property type="entry name" value="AA_kinase"/>
    <property type="match status" value="1"/>
</dbReference>
<evidence type="ECO:0000256" key="8">
    <source>
        <dbReference type="ARBA" id="ARBA00022777"/>
    </source>
</evidence>
<evidence type="ECO:0000256" key="12">
    <source>
        <dbReference type="ARBA" id="ARBA00048141"/>
    </source>
</evidence>
<dbReference type="GO" id="GO:0006526">
    <property type="term" value="P:L-arginine biosynthetic process"/>
    <property type="evidence" value="ECO:0007669"/>
    <property type="project" value="UniProtKB-KW"/>
</dbReference>
<organism evidence="14 15">
    <name type="scientific">Karelsulcia muelleri (strain SMDSEM)</name>
    <name type="common">Sulcia muelleri</name>
    <dbReference type="NCBI Taxonomy" id="595499"/>
    <lineage>
        <taxon>Bacteria</taxon>
        <taxon>Pseudomonadati</taxon>
        <taxon>Bacteroidota</taxon>
        <taxon>Flavobacteriia</taxon>
        <taxon>Flavobacteriales</taxon>
        <taxon>Candidatus Karelsulcia</taxon>
    </lineage>
</organism>
<evidence type="ECO:0000256" key="3">
    <source>
        <dbReference type="ARBA" id="ARBA00021197"/>
    </source>
</evidence>
<dbReference type="Gene3D" id="3.40.1160.10">
    <property type="entry name" value="Acetylglutamate kinase-like"/>
    <property type="match status" value="1"/>
</dbReference>
<dbReference type="GO" id="GO:0003991">
    <property type="term" value="F:acetylglutamate kinase activity"/>
    <property type="evidence" value="ECO:0007669"/>
    <property type="project" value="UniProtKB-EC"/>
</dbReference>
<keyword evidence="5" id="KW-0028">Amino-acid biosynthesis</keyword>
<dbReference type="InterPro" id="IPR001048">
    <property type="entry name" value="Asp/Glu/Uridylate_kinase"/>
</dbReference>
<evidence type="ECO:0000313" key="15">
    <source>
        <dbReference type="Proteomes" id="UP000008074"/>
    </source>
</evidence>
<dbReference type="PIRSF" id="PIRSF000728">
    <property type="entry name" value="NAGK"/>
    <property type="match status" value="1"/>
</dbReference>
<gene>
    <name evidence="14" type="primary">argB</name>
    <name evidence="14" type="ordered locus">SMDSEM_123</name>
</gene>